<feature type="transmembrane region" description="Helical" evidence="2">
    <location>
        <begin position="337"/>
        <end position="365"/>
    </location>
</feature>
<evidence type="ECO:0000313" key="4">
    <source>
        <dbReference type="EMBL" id="MFC4500306.1"/>
    </source>
</evidence>
<sequence>MKDTPGWASPGSAPSDGQEPGTSDRPTGSQPPEQSEQPGTQPQSPGSKWSKEQPPPGQWSAPTGPQAPGQTPPPPPPGPGWAGRPPMGPGGGYGAPTGPAAHPGYGAPGGWGAGWGGPPPAAKPGVIPLRPLGVGEILDGAVSTMRAYWRTVLGISLTVAIVTETVVVLLQGLVLDGTTDTSALNDPSASLDEQTTAMRDVMVNSGVVLLISLIGTIIATALLTAVTSRAVLGKPVNLKDAWRDARPQVPRLFGLIFLLLLIAAVVGTVGVLPGALVSAGGNGAAGAALAVLGTLGAIVVALWLMIRFSLASPALMLEKQGIGKAMGRSAKLVRGSWWRIFGIQLLALIIANLLAAIVVVPFALAGAAMSDGGIGGLIDGTGSYGWAYLVVSGIGSVIGSMITYPIAAGVVVLLYIDQRIRREALDLDLARAAGVQGFDSPTPGNTPGS</sequence>
<feature type="transmembrane region" description="Helical" evidence="2">
    <location>
        <begin position="207"/>
        <end position="232"/>
    </location>
</feature>
<organism evidence="4 5">
    <name type="scientific">Streptomyces vulcanius</name>
    <dbReference type="NCBI Taxonomy" id="1441876"/>
    <lineage>
        <taxon>Bacteria</taxon>
        <taxon>Bacillati</taxon>
        <taxon>Actinomycetota</taxon>
        <taxon>Actinomycetes</taxon>
        <taxon>Kitasatosporales</taxon>
        <taxon>Streptomycetaceae</taxon>
        <taxon>Streptomyces</taxon>
    </lineage>
</organism>
<protein>
    <submittedName>
        <fullName evidence="4">Glycerophosphoryl diester phosphodiesterase membrane domain-containing protein</fullName>
    </submittedName>
</protein>
<name>A0ABV9AS22_9ACTN</name>
<keyword evidence="5" id="KW-1185">Reference proteome</keyword>
<feature type="transmembrane region" description="Helical" evidence="2">
    <location>
        <begin position="252"/>
        <end position="272"/>
    </location>
</feature>
<keyword evidence="2" id="KW-0472">Membrane</keyword>
<keyword evidence="2" id="KW-0812">Transmembrane</keyword>
<evidence type="ECO:0000313" key="5">
    <source>
        <dbReference type="Proteomes" id="UP001595839"/>
    </source>
</evidence>
<feature type="transmembrane region" description="Helical" evidence="2">
    <location>
        <begin position="152"/>
        <end position="174"/>
    </location>
</feature>
<proteinExistence type="predicted"/>
<feature type="compositionally biased region" description="Polar residues" evidence="1">
    <location>
        <begin position="20"/>
        <end position="47"/>
    </location>
</feature>
<feature type="domain" description="Glycerophosphoryl diester phosphodiesterase membrane" evidence="3">
    <location>
        <begin position="292"/>
        <end position="367"/>
    </location>
</feature>
<feature type="transmembrane region" description="Helical" evidence="2">
    <location>
        <begin position="385"/>
        <end position="416"/>
    </location>
</feature>
<dbReference type="InterPro" id="IPR018476">
    <property type="entry name" value="GlyceroP-diester-Pdiesterase_M"/>
</dbReference>
<dbReference type="PANTHER" id="PTHR33133">
    <property type="entry name" value="OS08G0107100 PROTEIN-RELATED"/>
    <property type="match status" value="1"/>
</dbReference>
<dbReference type="Pfam" id="PF10110">
    <property type="entry name" value="GPDPase_memb"/>
    <property type="match status" value="1"/>
</dbReference>
<dbReference type="EMBL" id="JBHSFK010000007">
    <property type="protein sequence ID" value="MFC4500306.1"/>
    <property type="molecule type" value="Genomic_DNA"/>
</dbReference>
<feature type="compositionally biased region" description="Pro residues" evidence="1">
    <location>
        <begin position="70"/>
        <end position="79"/>
    </location>
</feature>
<dbReference type="PANTHER" id="PTHR33133:SF1">
    <property type="entry name" value="EXPRESSED PROTEIN-RELATED"/>
    <property type="match status" value="1"/>
</dbReference>
<keyword evidence="2" id="KW-1133">Transmembrane helix</keyword>
<feature type="region of interest" description="Disordered" evidence="1">
    <location>
        <begin position="1"/>
        <end position="101"/>
    </location>
</feature>
<dbReference type="Proteomes" id="UP001595839">
    <property type="component" value="Unassembled WGS sequence"/>
</dbReference>
<evidence type="ECO:0000256" key="1">
    <source>
        <dbReference type="SAM" id="MobiDB-lite"/>
    </source>
</evidence>
<comment type="caution">
    <text evidence="4">The sequence shown here is derived from an EMBL/GenBank/DDBJ whole genome shotgun (WGS) entry which is preliminary data.</text>
</comment>
<accession>A0ABV9AS22</accession>
<evidence type="ECO:0000259" key="3">
    <source>
        <dbReference type="Pfam" id="PF10110"/>
    </source>
</evidence>
<feature type="transmembrane region" description="Helical" evidence="2">
    <location>
        <begin position="284"/>
        <end position="306"/>
    </location>
</feature>
<dbReference type="RefSeq" id="WP_381170000.1">
    <property type="nucleotide sequence ID" value="NZ_JBHSFK010000007.1"/>
</dbReference>
<reference evidence="5" key="1">
    <citation type="journal article" date="2019" name="Int. J. Syst. Evol. Microbiol.">
        <title>The Global Catalogue of Microorganisms (GCM) 10K type strain sequencing project: providing services to taxonomists for standard genome sequencing and annotation.</title>
        <authorList>
            <consortium name="The Broad Institute Genomics Platform"/>
            <consortium name="The Broad Institute Genome Sequencing Center for Infectious Disease"/>
            <person name="Wu L."/>
            <person name="Ma J."/>
        </authorList>
    </citation>
    <scope>NUCLEOTIDE SEQUENCE [LARGE SCALE GENOMIC DNA]</scope>
    <source>
        <strain evidence="5">CGMCC 4.7177</strain>
    </source>
</reference>
<evidence type="ECO:0000256" key="2">
    <source>
        <dbReference type="SAM" id="Phobius"/>
    </source>
</evidence>
<gene>
    <name evidence="4" type="ORF">ACFPIH_12305</name>
</gene>